<name>A0A317F0G8_9SPHI</name>
<organism evidence="1 2">
    <name type="scientific">Pedobacter paludis</name>
    <dbReference type="NCBI Taxonomy" id="2203212"/>
    <lineage>
        <taxon>Bacteria</taxon>
        <taxon>Pseudomonadati</taxon>
        <taxon>Bacteroidota</taxon>
        <taxon>Sphingobacteriia</taxon>
        <taxon>Sphingobacteriales</taxon>
        <taxon>Sphingobacteriaceae</taxon>
        <taxon>Pedobacter</taxon>
    </lineage>
</organism>
<comment type="caution">
    <text evidence="1">The sequence shown here is derived from an EMBL/GenBank/DDBJ whole genome shotgun (WGS) entry which is preliminary data.</text>
</comment>
<sequence>MAYYFKSGNPFFVPDRSVLNRDQTLNVQFQLSALLNKYFLRNGRRAKLDALYRTLFAPGDIHFRKRVLGKLLNTGDGEIPFEGFRNEKFYIPRGAPPLETLISALEKQIEVIDYYDSKLRHGQIEYFWYNERNHTRSTHAYVTDSPRCTDRRFEKEFYALYTWMQRWFWIATANISLGYHGYDPKVYFVMPLEFLDEYYRADPLIIERSQGETSPWIVSGNSRILTLVDESIESLDKLIKKNKNIDPTMENIEPIWSIMEDLPYSNFLKDEPHLMASLQAVYQLGVKALGLHQAVPV</sequence>
<proteinExistence type="predicted"/>
<dbReference type="AlphaFoldDB" id="A0A317F0G8"/>
<reference evidence="2" key="1">
    <citation type="submission" date="2018-05" db="EMBL/GenBank/DDBJ databases">
        <title>Pedobacter paludis sp. nov., isolated from wetland soil.</title>
        <authorList>
            <person name="Zhang Y."/>
        </authorList>
    </citation>
    <scope>NUCLEOTIDE SEQUENCE [LARGE SCALE GENOMIC DNA]</scope>
    <source>
        <strain evidence="2">R-8</strain>
    </source>
</reference>
<dbReference type="Proteomes" id="UP000245391">
    <property type="component" value="Unassembled WGS sequence"/>
</dbReference>
<evidence type="ECO:0000313" key="1">
    <source>
        <dbReference type="EMBL" id="PWS32212.1"/>
    </source>
</evidence>
<keyword evidence="2" id="KW-1185">Reference proteome</keyword>
<accession>A0A317F0G8</accession>
<protein>
    <submittedName>
        <fullName evidence="1">Uncharacterized protein</fullName>
    </submittedName>
</protein>
<gene>
    <name evidence="1" type="ORF">DF947_10610</name>
</gene>
<dbReference type="EMBL" id="QGNY01000003">
    <property type="protein sequence ID" value="PWS32212.1"/>
    <property type="molecule type" value="Genomic_DNA"/>
</dbReference>
<evidence type="ECO:0000313" key="2">
    <source>
        <dbReference type="Proteomes" id="UP000245391"/>
    </source>
</evidence>